<feature type="region of interest" description="Disordered" evidence="2">
    <location>
        <begin position="271"/>
        <end position="297"/>
    </location>
</feature>
<feature type="compositionally biased region" description="Basic and acidic residues" evidence="2">
    <location>
        <begin position="162"/>
        <end position="180"/>
    </location>
</feature>
<protein>
    <recommendedName>
        <fullName evidence="5">RING-type domain-containing protein</fullName>
    </recommendedName>
</protein>
<dbReference type="InParanoid" id="D7FVA8"/>
<dbReference type="EMBL" id="FN649742">
    <property type="protein sequence ID" value="CBJ26280.1"/>
    <property type="molecule type" value="Genomic_DNA"/>
</dbReference>
<dbReference type="Proteomes" id="UP000002630">
    <property type="component" value="Linkage Group LG17"/>
</dbReference>
<proteinExistence type="predicted"/>
<feature type="region of interest" description="Disordered" evidence="2">
    <location>
        <begin position="113"/>
        <end position="144"/>
    </location>
</feature>
<evidence type="ECO:0000313" key="4">
    <source>
        <dbReference type="Proteomes" id="UP000002630"/>
    </source>
</evidence>
<sequence length="658" mass="72312">MEIGTTNCDGGEQEWLRPAVPASRPTAPTESKRTSVLKHRTFAPKSFGRNKAPSGEGGKDDIEIAKDDENFRNGLKRNIIHLSNLTRVNQEQLARLREQLKAKDHEIASLKALKENVRQEDRQQDPPEKGPGPSERTNAGRCGPRKLVTYGKMVVTAGRLASEPRQRPEKAVAQPSEKETLETERAVAAMGAKHTEQQLLRASRDVRGQLERALQEAEALRADNIAFKTRVNVAEKEKAHLETRVALLSDEVKLQIAPLKALQLELTQTRSDTETMRQRLKEERRESRLRVSDSDKAKSEAQQRIDLLEFDLNETAKACQRESLKASTFEGMYQEASTMATLLQAEVEQCRTDAKMIAQELTRMQIESEKSSALVGLTPSLALSSPVDVGRAVGGVDGKEVTTGKLGEEQEAEIASLKKIIAQLASEKSDSGDAMKNLLEAHRREGEERERAFKEMQKKADSFAEENIGLRATIEKQEEESERQRVEEDERHDRDIKREIILSQQNLDSASLRDRLCRTVDELCGAEEAGELVLTCQRCAKLFKDPHTMAPCGHTLCAGCCAGGDGGMSAEDGTGRVPGGSGESPGSVTHAEPECYLCGQQGRGATDRVACVGMAPNRALASVVMKFAFRRQLVQTLKEIGAALSGQGSVILDSVDGV</sequence>
<feature type="region of interest" description="Disordered" evidence="2">
    <location>
        <begin position="1"/>
        <end position="65"/>
    </location>
</feature>
<dbReference type="InterPro" id="IPR013083">
    <property type="entry name" value="Znf_RING/FYVE/PHD"/>
</dbReference>
<organism evidence="3 4">
    <name type="scientific">Ectocarpus siliculosus</name>
    <name type="common">Brown alga</name>
    <name type="synonym">Conferva siliculosa</name>
    <dbReference type="NCBI Taxonomy" id="2880"/>
    <lineage>
        <taxon>Eukaryota</taxon>
        <taxon>Sar</taxon>
        <taxon>Stramenopiles</taxon>
        <taxon>Ochrophyta</taxon>
        <taxon>PX clade</taxon>
        <taxon>Phaeophyceae</taxon>
        <taxon>Ectocarpales</taxon>
        <taxon>Ectocarpaceae</taxon>
        <taxon>Ectocarpus</taxon>
    </lineage>
</organism>
<name>D7FVA8_ECTSI</name>
<feature type="compositionally biased region" description="Basic and acidic residues" evidence="2">
    <location>
        <begin position="113"/>
        <end position="128"/>
    </location>
</feature>
<feature type="region of interest" description="Disordered" evidence="2">
    <location>
        <begin position="159"/>
        <end position="180"/>
    </location>
</feature>
<evidence type="ECO:0000256" key="2">
    <source>
        <dbReference type="SAM" id="MobiDB-lite"/>
    </source>
</evidence>
<feature type="coiled-coil region" evidence="1">
    <location>
        <begin position="407"/>
        <end position="480"/>
    </location>
</feature>
<accession>D7FVA8</accession>
<dbReference type="EMBL" id="FN648475">
    <property type="protein sequence ID" value="CBJ26280.1"/>
    <property type="molecule type" value="Genomic_DNA"/>
</dbReference>
<keyword evidence="1" id="KW-0175">Coiled coil</keyword>
<evidence type="ECO:0000313" key="3">
    <source>
        <dbReference type="EMBL" id="CBJ26280.1"/>
    </source>
</evidence>
<dbReference type="AlphaFoldDB" id="D7FVA8"/>
<reference evidence="3 4" key="1">
    <citation type="journal article" date="2010" name="Nature">
        <title>The Ectocarpus genome and the independent evolution of multicellularity in brown algae.</title>
        <authorList>
            <person name="Cock J.M."/>
            <person name="Sterck L."/>
            <person name="Rouze P."/>
            <person name="Scornet D."/>
            <person name="Allen A.E."/>
            <person name="Amoutzias G."/>
            <person name="Anthouard V."/>
            <person name="Artiguenave F."/>
            <person name="Aury J.M."/>
            <person name="Badger J.H."/>
            <person name="Beszteri B."/>
            <person name="Billiau K."/>
            <person name="Bonnet E."/>
            <person name="Bothwell J.H."/>
            <person name="Bowler C."/>
            <person name="Boyen C."/>
            <person name="Brownlee C."/>
            <person name="Carrano C.J."/>
            <person name="Charrier B."/>
            <person name="Cho G.Y."/>
            <person name="Coelho S.M."/>
            <person name="Collen J."/>
            <person name="Corre E."/>
            <person name="Da Silva C."/>
            <person name="Delage L."/>
            <person name="Delaroque N."/>
            <person name="Dittami S.M."/>
            <person name="Doulbeau S."/>
            <person name="Elias M."/>
            <person name="Farnham G."/>
            <person name="Gachon C.M."/>
            <person name="Gschloessl B."/>
            <person name="Heesch S."/>
            <person name="Jabbari K."/>
            <person name="Jubin C."/>
            <person name="Kawai H."/>
            <person name="Kimura K."/>
            <person name="Kloareg B."/>
            <person name="Kupper F.C."/>
            <person name="Lang D."/>
            <person name="Le Bail A."/>
            <person name="Leblanc C."/>
            <person name="Lerouge P."/>
            <person name="Lohr M."/>
            <person name="Lopez P.J."/>
            <person name="Martens C."/>
            <person name="Maumus F."/>
            <person name="Michel G."/>
            <person name="Miranda-Saavedra D."/>
            <person name="Morales J."/>
            <person name="Moreau H."/>
            <person name="Motomura T."/>
            <person name="Nagasato C."/>
            <person name="Napoli C.A."/>
            <person name="Nelson D.R."/>
            <person name="Nyvall-Collen P."/>
            <person name="Peters A.F."/>
            <person name="Pommier C."/>
            <person name="Potin P."/>
            <person name="Poulain J."/>
            <person name="Quesneville H."/>
            <person name="Read B."/>
            <person name="Rensing S.A."/>
            <person name="Ritter A."/>
            <person name="Rousvoal S."/>
            <person name="Samanta M."/>
            <person name="Samson G."/>
            <person name="Schroeder D.C."/>
            <person name="Segurens B."/>
            <person name="Strittmatter M."/>
            <person name="Tonon T."/>
            <person name="Tregear J.W."/>
            <person name="Valentin K."/>
            <person name="von Dassow P."/>
            <person name="Yamagishi T."/>
            <person name="Van de Peer Y."/>
            <person name="Wincker P."/>
        </authorList>
    </citation>
    <scope>NUCLEOTIDE SEQUENCE [LARGE SCALE GENOMIC DNA]</scope>
    <source>
        <strain evidence="4">Ec32 / CCAP1310/4</strain>
    </source>
</reference>
<gene>
    <name evidence="3" type="ORF">Esi_0029_0056</name>
</gene>
<evidence type="ECO:0000256" key="1">
    <source>
        <dbReference type="SAM" id="Coils"/>
    </source>
</evidence>
<evidence type="ECO:0008006" key="5">
    <source>
        <dbReference type="Google" id="ProtNLM"/>
    </source>
</evidence>
<dbReference type="Gene3D" id="3.30.40.10">
    <property type="entry name" value="Zinc/RING finger domain, C3HC4 (zinc finger)"/>
    <property type="match status" value="1"/>
</dbReference>
<keyword evidence="4" id="KW-1185">Reference proteome</keyword>
<dbReference type="OrthoDB" id="6105938at2759"/>